<dbReference type="Proteomes" id="UP000658278">
    <property type="component" value="Unassembled WGS sequence"/>
</dbReference>
<organism evidence="1 2">
    <name type="scientific">Haloferula rosea</name>
    <dbReference type="NCBI Taxonomy" id="490093"/>
    <lineage>
        <taxon>Bacteria</taxon>
        <taxon>Pseudomonadati</taxon>
        <taxon>Verrucomicrobiota</taxon>
        <taxon>Verrucomicrobiia</taxon>
        <taxon>Verrucomicrobiales</taxon>
        <taxon>Verrucomicrobiaceae</taxon>
        <taxon>Haloferula</taxon>
    </lineage>
</organism>
<proteinExistence type="predicted"/>
<gene>
    <name evidence="1" type="ORF">JIN81_18605</name>
</gene>
<protein>
    <submittedName>
        <fullName evidence="1">Uncharacterized protein</fullName>
    </submittedName>
</protein>
<dbReference type="EMBL" id="JAENII010000030">
    <property type="protein sequence ID" value="MBK1829049.1"/>
    <property type="molecule type" value="Genomic_DNA"/>
</dbReference>
<reference evidence="1" key="1">
    <citation type="submission" date="2021-01" db="EMBL/GenBank/DDBJ databases">
        <title>Modified the classification status of verrucomicrobia.</title>
        <authorList>
            <person name="Feng X."/>
        </authorList>
    </citation>
    <scope>NUCLEOTIDE SEQUENCE</scope>
    <source>
        <strain evidence="1">KCTC 22201</strain>
    </source>
</reference>
<name>A0A934RCF9_9BACT</name>
<dbReference type="AlphaFoldDB" id="A0A934RCF9"/>
<keyword evidence="2" id="KW-1185">Reference proteome</keyword>
<accession>A0A934RCF9</accession>
<evidence type="ECO:0000313" key="2">
    <source>
        <dbReference type="Proteomes" id="UP000658278"/>
    </source>
</evidence>
<comment type="caution">
    <text evidence="1">The sequence shown here is derived from an EMBL/GenBank/DDBJ whole genome shotgun (WGS) entry which is preliminary data.</text>
</comment>
<sequence>MFSLFRRTKPLRAVPAIEEALATIDPNNPSDEDLLFFGIFGSAHSLWDNLNRVSAVPAKFKSDGLCFEAAAYLLFRADFHAFSLAPAWREEVMPKLHRRANDIFRGAFGFTEDEYAEIANNRLDILGHIVRNSGATGSVIEALLLRFIYDTTDHGGIPQFGLDHHKPITLDRTSEHITSLLEIWHTAAVENAQDSVRGCL</sequence>
<evidence type="ECO:0000313" key="1">
    <source>
        <dbReference type="EMBL" id="MBK1829049.1"/>
    </source>
</evidence>
<dbReference type="RefSeq" id="WP_200283536.1">
    <property type="nucleotide sequence ID" value="NZ_JAENII010000030.1"/>
</dbReference>